<evidence type="ECO:0000256" key="6">
    <source>
        <dbReference type="ARBA" id="ARBA00022884"/>
    </source>
</evidence>
<dbReference type="InterPro" id="IPR012933">
    <property type="entry name" value="HicA_mRNA_interferase"/>
</dbReference>
<dbReference type="Proteomes" id="UP000178323">
    <property type="component" value="Unassembled WGS sequence"/>
</dbReference>
<evidence type="ECO:0000256" key="5">
    <source>
        <dbReference type="ARBA" id="ARBA00022801"/>
    </source>
</evidence>
<keyword evidence="3" id="KW-0540">Nuclease</keyword>
<name>A0A1F5S526_9BACT</name>
<evidence type="ECO:0000256" key="7">
    <source>
        <dbReference type="ARBA" id="ARBA00023016"/>
    </source>
</evidence>
<dbReference type="Gene3D" id="3.30.920.30">
    <property type="entry name" value="Hypothetical protein"/>
    <property type="match status" value="1"/>
</dbReference>
<organism evidence="8 9">
    <name type="scientific">Candidatus Falkowbacteria bacterium RBG_13_39_14</name>
    <dbReference type="NCBI Taxonomy" id="1797985"/>
    <lineage>
        <taxon>Bacteria</taxon>
        <taxon>Candidatus Falkowiibacteriota</taxon>
    </lineage>
</organism>
<keyword evidence="4" id="KW-0255">Endonuclease</keyword>
<evidence type="ECO:0008006" key="10">
    <source>
        <dbReference type="Google" id="ProtNLM"/>
    </source>
</evidence>
<proteinExistence type="inferred from homology"/>
<keyword evidence="6" id="KW-0694">RNA-binding</keyword>
<dbReference type="GO" id="GO:0003729">
    <property type="term" value="F:mRNA binding"/>
    <property type="evidence" value="ECO:0007669"/>
    <property type="project" value="InterPro"/>
</dbReference>
<dbReference type="EMBL" id="MFFS01000060">
    <property type="protein sequence ID" value="OGF21513.1"/>
    <property type="molecule type" value="Genomic_DNA"/>
</dbReference>
<evidence type="ECO:0000313" key="8">
    <source>
        <dbReference type="EMBL" id="OGF21513.1"/>
    </source>
</evidence>
<dbReference type="PANTHER" id="PTHR34873">
    <property type="entry name" value="SSR1766 PROTEIN"/>
    <property type="match status" value="1"/>
</dbReference>
<dbReference type="SUPFAM" id="SSF54786">
    <property type="entry name" value="YcfA/nrd intein domain"/>
    <property type="match status" value="1"/>
</dbReference>
<gene>
    <name evidence="8" type="ORF">A2Y83_04535</name>
</gene>
<evidence type="ECO:0000313" key="9">
    <source>
        <dbReference type="Proteomes" id="UP000178323"/>
    </source>
</evidence>
<comment type="caution">
    <text evidence="8">The sequence shown here is derived from an EMBL/GenBank/DDBJ whole genome shotgun (WGS) entry which is preliminary data.</text>
</comment>
<keyword evidence="5" id="KW-0378">Hydrolase</keyword>
<dbReference type="STRING" id="1797985.A2Y83_04535"/>
<accession>A0A1F5S526</accession>
<evidence type="ECO:0000256" key="4">
    <source>
        <dbReference type="ARBA" id="ARBA00022759"/>
    </source>
</evidence>
<keyword evidence="7" id="KW-0346">Stress response</keyword>
<evidence type="ECO:0000256" key="3">
    <source>
        <dbReference type="ARBA" id="ARBA00022722"/>
    </source>
</evidence>
<keyword evidence="2" id="KW-1277">Toxin-antitoxin system</keyword>
<dbReference type="GO" id="GO:0016787">
    <property type="term" value="F:hydrolase activity"/>
    <property type="evidence" value="ECO:0007669"/>
    <property type="project" value="UniProtKB-KW"/>
</dbReference>
<dbReference type="Pfam" id="PF07927">
    <property type="entry name" value="HicA_toxin"/>
    <property type="match status" value="1"/>
</dbReference>
<evidence type="ECO:0000256" key="1">
    <source>
        <dbReference type="ARBA" id="ARBA00006620"/>
    </source>
</evidence>
<protein>
    <recommendedName>
        <fullName evidence="10">Addiction module toxin, HicA family</fullName>
    </recommendedName>
</protein>
<dbReference type="GO" id="GO:0004519">
    <property type="term" value="F:endonuclease activity"/>
    <property type="evidence" value="ECO:0007669"/>
    <property type="project" value="UniProtKB-KW"/>
</dbReference>
<dbReference type="InterPro" id="IPR038570">
    <property type="entry name" value="HicA_sf"/>
</dbReference>
<comment type="similarity">
    <text evidence="1">Belongs to the HicA mRNA interferase family.</text>
</comment>
<reference evidence="8 9" key="1">
    <citation type="journal article" date="2016" name="Nat. Commun.">
        <title>Thousands of microbial genomes shed light on interconnected biogeochemical processes in an aquifer system.</title>
        <authorList>
            <person name="Anantharaman K."/>
            <person name="Brown C.T."/>
            <person name="Hug L.A."/>
            <person name="Sharon I."/>
            <person name="Castelle C.J."/>
            <person name="Probst A.J."/>
            <person name="Thomas B.C."/>
            <person name="Singh A."/>
            <person name="Wilkins M.J."/>
            <person name="Karaoz U."/>
            <person name="Brodie E.L."/>
            <person name="Williams K.H."/>
            <person name="Hubbard S.S."/>
            <person name="Banfield J.F."/>
        </authorList>
    </citation>
    <scope>NUCLEOTIDE SEQUENCE [LARGE SCALE GENOMIC DNA]</scope>
</reference>
<evidence type="ECO:0000256" key="2">
    <source>
        <dbReference type="ARBA" id="ARBA00022649"/>
    </source>
</evidence>
<dbReference type="PANTHER" id="PTHR34873:SF3">
    <property type="entry name" value="ADDICTION MODULE TOXIN, HICA FAMILY"/>
    <property type="match status" value="1"/>
</dbReference>
<dbReference type="AlphaFoldDB" id="A0A1F5S526"/>
<sequence>MPKLPIISGNAVIKKLEKHGYRVVRQKGSHVRLRHLNSFELKPITVPLHKTIKHGLLNQIIKDAKLTIEQFIEL</sequence>